<gene>
    <name evidence="4" type="ORF">FHU35_11376</name>
</gene>
<dbReference type="Proteomes" id="UP000316184">
    <property type="component" value="Unassembled WGS sequence"/>
</dbReference>
<dbReference type="EMBL" id="VIWX01000001">
    <property type="protein sequence ID" value="TWG07757.1"/>
    <property type="molecule type" value="Genomic_DNA"/>
</dbReference>
<evidence type="ECO:0000259" key="3">
    <source>
        <dbReference type="PROSITE" id="PS50977"/>
    </source>
</evidence>
<evidence type="ECO:0000313" key="4">
    <source>
        <dbReference type="EMBL" id="TWG07757.1"/>
    </source>
</evidence>
<dbReference type="InterPro" id="IPR001647">
    <property type="entry name" value="HTH_TetR"/>
</dbReference>
<dbReference type="InterPro" id="IPR050109">
    <property type="entry name" value="HTH-type_TetR-like_transc_reg"/>
</dbReference>
<feature type="DNA-binding region" description="H-T-H motif" evidence="2">
    <location>
        <begin position="40"/>
        <end position="59"/>
    </location>
</feature>
<dbReference type="PANTHER" id="PTHR30055">
    <property type="entry name" value="HTH-TYPE TRANSCRIPTIONAL REGULATOR RUTR"/>
    <property type="match status" value="1"/>
</dbReference>
<name>A0A561V827_9PSEU</name>
<feature type="domain" description="HTH tetR-type" evidence="3">
    <location>
        <begin position="17"/>
        <end position="77"/>
    </location>
</feature>
<dbReference type="GO" id="GO:0000976">
    <property type="term" value="F:transcription cis-regulatory region binding"/>
    <property type="evidence" value="ECO:0007669"/>
    <property type="project" value="TreeGrafter"/>
</dbReference>
<dbReference type="RefSeq" id="WP_222429259.1">
    <property type="nucleotide sequence ID" value="NZ_VIWX01000001.1"/>
</dbReference>
<proteinExistence type="predicted"/>
<dbReference type="GO" id="GO:0003700">
    <property type="term" value="F:DNA-binding transcription factor activity"/>
    <property type="evidence" value="ECO:0007669"/>
    <property type="project" value="TreeGrafter"/>
</dbReference>
<evidence type="ECO:0000256" key="2">
    <source>
        <dbReference type="PROSITE-ProRule" id="PRU00335"/>
    </source>
</evidence>
<sequence length="209" mass="22782">MAETRGARSRAQHLGPERRRPQVLDAALAIAVQDGIGAVNVGSVASHLGVTRPVIYACFSDRVEMVEALLDREGGALLDSMLDALHSTGGSSGPQEAFVQGFRSMLAAVAANPAPWRLMFTGEPDPAVSARFRQAREHLKQRSTEWFRPAVRAWWQTSDLDRKLPVLIELFLCSCEAAVRSLLAGADGWTADELGEFMGRATYRAFKDA</sequence>
<evidence type="ECO:0000256" key="1">
    <source>
        <dbReference type="ARBA" id="ARBA00023125"/>
    </source>
</evidence>
<dbReference type="PROSITE" id="PS50977">
    <property type="entry name" value="HTH_TETR_2"/>
    <property type="match status" value="1"/>
</dbReference>
<dbReference type="PANTHER" id="PTHR30055:SF158">
    <property type="entry name" value="POSSIBLE TRANSCRIPTIONAL REGULATORY PROTEIN (PROBABLY TETR-FAMILY)"/>
    <property type="match status" value="1"/>
</dbReference>
<dbReference type="InterPro" id="IPR009057">
    <property type="entry name" value="Homeodomain-like_sf"/>
</dbReference>
<dbReference type="Pfam" id="PF00440">
    <property type="entry name" value="TetR_N"/>
    <property type="match status" value="1"/>
</dbReference>
<evidence type="ECO:0000313" key="5">
    <source>
        <dbReference type="Proteomes" id="UP000316184"/>
    </source>
</evidence>
<protein>
    <submittedName>
        <fullName evidence="4">TetR family transcriptional regulator</fullName>
    </submittedName>
</protein>
<dbReference type="SUPFAM" id="SSF46689">
    <property type="entry name" value="Homeodomain-like"/>
    <property type="match status" value="1"/>
</dbReference>
<reference evidence="4 5" key="1">
    <citation type="submission" date="2019-06" db="EMBL/GenBank/DDBJ databases">
        <title>Sequencing the genomes of 1000 actinobacteria strains.</title>
        <authorList>
            <person name="Klenk H.-P."/>
        </authorList>
    </citation>
    <scope>NUCLEOTIDE SEQUENCE [LARGE SCALE GENOMIC DNA]</scope>
    <source>
        <strain evidence="4 5">DSM 46699</strain>
    </source>
</reference>
<dbReference type="AlphaFoldDB" id="A0A561V827"/>
<comment type="caution">
    <text evidence="4">The sequence shown here is derived from an EMBL/GenBank/DDBJ whole genome shotgun (WGS) entry which is preliminary data.</text>
</comment>
<keyword evidence="5" id="KW-1185">Reference proteome</keyword>
<dbReference type="Gene3D" id="1.10.357.10">
    <property type="entry name" value="Tetracycline Repressor, domain 2"/>
    <property type="match status" value="1"/>
</dbReference>
<keyword evidence="1 2" id="KW-0238">DNA-binding</keyword>
<accession>A0A561V827</accession>
<organism evidence="4 5">
    <name type="scientific">Saccharopolyspora dendranthemae</name>
    <dbReference type="NCBI Taxonomy" id="1181886"/>
    <lineage>
        <taxon>Bacteria</taxon>
        <taxon>Bacillati</taxon>
        <taxon>Actinomycetota</taxon>
        <taxon>Actinomycetes</taxon>
        <taxon>Pseudonocardiales</taxon>
        <taxon>Pseudonocardiaceae</taxon>
        <taxon>Saccharopolyspora</taxon>
    </lineage>
</organism>